<organism evidence="1">
    <name type="scientific">marine sediment metagenome</name>
    <dbReference type="NCBI Taxonomy" id="412755"/>
    <lineage>
        <taxon>unclassified sequences</taxon>
        <taxon>metagenomes</taxon>
        <taxon>ecological metagenomes</taxon>
    </lineage>
</organism>
<reference evidence="1" key="1">
    <citation type="journal article" date="2015" name="Nature">
        <title>Complex archaea that bridge the gap between prokaryotes and eukaryotes.</title>
        <authorList>
            <person name="Spang A."/>
            <person name="Saw J.H."/>
            <person name="Jorgensen S.L."/>
            <person name="Zaremba-Niedzwiedzka K."/>
            <person name="Martijn J."/>
            <person name="Lind A.E."/>
            <person name="van Eijk R."/>
            <person name="Schleper C."/>
            <person name="Guy L."/>
            <person name="Ettema T.J."/>
        </authorList>
    </citation>
    <scope>NUCLEOTIDE SEQUENCE</scope>
</reference>
<evidence type="ECO:0000313" key="1">
    <source>
        <dbReference type="EMBL" id="KKM20740.1"/>
    </source>
</evidence>
<dbReference type="AlphaFoldDB" id="A0A0F9KYY5"/>
<sequence length="100" mass="11343">MMTKIPKDDDWRDHATPCPNCKQPVLHEDEHYHPDTMIDPSWYSCDAPDKPTIAELEAILDEEPESIEIQPDGSVKTVKGEPHHAKPKILTLRQVLGGTY</sequence>
<accession>A0A0F9KYY5</accession>
<proteinExistence type="predicted"/>
<gene>
    <name evidence="1" type="ORF">LCGC14_1642440</name>
</gene>
<comment type="caution">
    <text evidence="1">The sequence shown here is derived from an EMBL/GenBank/DDBJ whole genome shotgun (WGS) entry which is preliminary data.</text>
</comment>
<name>A0A0F9KYY5_9ZZZZ</name>
<protein>
    <submittedName>
        <fullName evidence="1">Uncharacterized protein</fullName>
    </submittedName>
</protein>
<dbReference type="EMBL" id="LAZR01013704">
    <property type="protein sequence ID" value="KKM20740.1"/>
    <property type="molecule type" value="Genomic_DNA"/>
</dbReference>